<dbReference type="EMBL" id="JABEZW010000007">
    <property type="protein sequence ID" value="MBA0771128.1"/>
    <property type="molecule type" value="Genomic_DNA"/>
</dbReference>
<feature type="non-terminal residue" evidence="1">
    <location>
        <position position="1"/>
    </location>
</feature>
<comment type="caution">
    <text evidence="1">The sequence shown here is derived from an EMBL/GenBank/DDBJ whole genome shotgun (WGS) entry which is preliminary data.</text>
</comment>
<keyword evidence="2" id="KW-1185">Reference proteome</keyword>
<proteinExistence type="predicted"/>
<name>A0A7J9EE71_9ROSI</name>
<reference evidence="1 2" key="1">
    <citation type="journal article" date="2019" name="Genome Biol. Evol.">
        <title>Insights into the evolution of the New World diploid cottons (Gossypium, subgenus Houzingenia) based on genome sequencing.</title>
        <authorList>
            <person name="Grover C.E."/>
            <person name="Arick M.A. 2nd"/>
            <person name="Thrash A."/>
            <person name="Conover J.L."/>
            <person name="Sanders W.S."/>
            <person name="Peterson D.G."/>
            <person name="Frelichowski J.E."/>
            <person name="Scheffler J.A."/>
            <person name="Scheffler B.E."/>
            <person name="Wendel J.F."/>
        </authorList>
    </citation>
    <scope>NUCLEOTIDE SEQUENCE [LARGE SCALE GENOMIC DNA]</scope>
    <source>
        <strain evidence="1">8</strain>
        <tissue evidence="1">Leaf</tissue>
    </source>
</reference>
<dbReference type="Proteomes" id="UP000593568">
    <property type="component" value="Unassembled WGS sequence"/>
</dbReference>
<gene>
    <name evidence="1" type="ORF">Gotri_019645</name>
</gene>
<sequence length="112" mass="12459">MKFNVAGVAVEEVAGCGGVSRDEKGAVSALFFGKCVACGVEQAVIMAIKIAREIFIDLMRKINVPLIVEFELSSVSDWLKYRRLRPWSVRKLFADIEGGLWHLVEIKFVATN</sequence>
<dbReference type="AlphaFoldDB" id="A0A7J9EE71"/>
<accession>A0A7J9EE71</accession>
<evidence type="ECO:0000313" key="1">
    <source>
        <dbReference type="EMBL" id="MBA0771128.1"/>
    </source>
</evidence>
<protein>
    <recommendedName>
        <fullName evidence="3">RNase H type-1 domain-containing protein</fullName>
    </recommendedName>
</protein>
<organism evidence="1 2">
    <name type="scientific">Gossypium trilobum</name>
    <dbReference type="NCBI Taxonomy" id="34281"/>
    <lineage>
        <taxon>Eukaryota</taxon>
        <taxon>Viridiplantae</taxon>
        <taxon>Streptophyta</taxon>
        <taxon>Embryophyta</taxon>
        <taxon>Tracheophyta</taxon>
        <taxon>Spermatophyta</taxon>
        <taxon>Magnoliopsida</taxon>
        <taxon>eudicotyledons</taxon>
        <taxon>Gunneridae</taxon>
        <taxon>Pentapetalae</taxon>
        <taxon>rosids</taxon>
        <taxon>malvids</taxon>
        <taxon>Malvales</taxon>
        <taxon>Malvaceae</taxon>
        <taxon>Malvoideae</taxon>
        <taxon>Gossypium</taxon>
    </lineage>
</organism>
<evidence type="ECO:0008006" key="3">
    <source>
        <dbReference type="Google" id="ProtNLM"/>
    </source>
</evidence>
<evidence type="ECO:0000313" key="2">
    <source>
        <dbReference type="Proteomes" id="UP000593568"/>
    </source>
</evidence>